<dbReference type="InterPro" id="IPR017853">
    <property type="entry name" value="GH"/>
</dbReference>
<dbReference type="AlphaFoldDB" id="A0AA38X2S6"/>
<feature type="compositionally biased region" description="Polar residues" evidence="10">
    <location>
        <begin position="143"/>
        <end position="160"/>
    </location>
</feature>
<feature type="chain" id="PRO_5041359976" description="chitinase" evidence="11">
    <location>
        <begin position="21"/>
        <end position="522"/>
    </location>
</feature>
<dbReference type="SUPFAM" id="SSF51445">
    <property type="entry name" value="(Trans)glycosidases"/>
    <property type="match status" value="1"/>
</dbReference>
<dbReference type="PANTHER" id="PTHR45708">
    <property type="entry name" value="ENDOCHITINASE"/>
    <property type="match status" value="1"/>
</dbReference>
<comment type="similarity">
    <text evidence="9">Belongs to the glycosyl hydrolase 18 family.</text>
</comment>
<evidence type="ECO:0000256" key="1">
    <source>
        <dbReference type="ARBA" id="ARBA00000822"/>
    </source>
</evidence>
<evidence type="ECO:0000256" key="4">
    <source>
        <dbReference type="ARBA" id="ARBA00023024"/>
    </source>
</evidence>
<dbReference type="EMBL" id="JAPDRK010000015">
    <property type="protein sequence ID" value="KAJ9605724.1"/>
    <property type="molecule type" value="Genomic_DNA"/>
</dbReference>
<keyword evidence="6 8" id="KW-0326">Glycosidase</keyword>
<evidence type="ECO:0000313" key="14">
    <source>
        <dbReference type="Proteomes" id="UP001172673"/>
    </source>
</evidence>
<dbReference type="InterPro" id="IPR001223">
    <property type="entry name" value="Glyco_hydro18_cat"/>
</dbReference>
<evidence type="ECO:0000256" key="9">
    <source>
        <dbReference type="RuleBase" id="RU004453"/>
    </source>
</evidence>
<dbReference type="PROSITE" id="PS51910">
    <property type="entry name" value="GH18_2"/>
    <property type="match status" value="1"/>
</dbReference>
<dbReference type="GO" id="GO:0000272">
    <property type="term" value="P:polysaccharide catabolic process"/>
    <property type="evidence" value="ECO:0007669"/>
    <property type="project" value="UniProtKB-KW"/>
</dbReference>
<accession>A0AA38X2S6</accession>
<dbReference type="InterPro" id="IPR001579">
    <property type="entry name" value="Glyco_hydro_18_chit_AS"/>
</dbReference>
<evidence type="ECO:0000256" key="11">
    <source>
        <dbReference type="SAM" id="SignalP"/>
    </source>
</evidence>
<keyword evidence="11" id="KW-0732">Signal</keyword>
<keyword evidence="7" id="KW-0624">Polysaccharide degradation</keyword>
<comment type="caution">
    <text evidence="13">The sequence shown here is derived from an EMBL/GenBank/DDBJ whole genome shotgun (WGS) entry which is preliminary data.</text>
</comment>
<dbReference type="Proteomes" id="UP001172673">
    <property type="component" value="Unassembled WGS sequence"/>
</dbReference>
<keyword evidence="14" id="KW-1185">Reference proteome</keyword>
<comment type="catalytic activity">
    <reaction evidence="1">
        <text>Random endo-hydrolysis of N-acetyl-beta-D-glucosaminide (1-&gt;4)-beta-linkages in chitin and chitodextrins.</text>
        <dbReference type="EC" id="3.2.1.14"/>
    </reaction>
</comment>
<reference evidence="13" key="1">
    <citation type="submission" date="2022-10" db="EMBL/GenBank/DDBJ databases">
        <title>Culturing micro-colonial fungi from biological soil crusts in the Mojave desert and describing Neophaeococcomyces mojavensis, and introducing the new genera and species Taxawa tesnikishii.</title>
        <authorList>
            <person name="Kurbessoian T."/>
            <person name="Stajich J.E."/>
        </authorList>
    </citation>
    <scope>NUCLEOTIDE SEQUENCE</scope>
    <source>
        <strain evidence="13">TK_41</strain>
    </source>
</reference>
<dbReference type="GO" id="GO:0008843">
    <property type="term" value="F:endochitinase activity"/>
    <property type="evidence" value="ECO:0007669"/>
    <property type="project" value="UniProtKB-EC"/>
</dbReference>
<dbReference type="EC" id="3.2.1.14" evidence="2"/>
<dbReference type="PANTHER" id="PTHR45708:SF49">
    <property type="entry name" value="ENDOCHITINASE"/>
    <property type="match status" value="1"/>
</dbReference>
<evidence type="ECO:0000259" key="12">
    <source>
        <dbReference type="PROSITE" id="PS51910"/>
    </source>
</evidence>
<keyword evidence="4" id="KW-0146">Chitin degradation</keyword>
<evidence type="ECO:0000256" key="5">
    <source>
        <dbReference type="ARBA" id="ARBA00023277"/>
    </source>
</evidence>
<organism evidence="13 14">
    <name type="scientific">Cladophialophora chaetospira</name>
    <dbReference type="NCBI Taxonomy" id="386627"/>
    <lineage>
        <taxon>Eukaryota</taxon>
        <taxon>Fungi</taxon>
        <taxon>Dikarya</taxon>
        <taxon>Ascomycota</taxon>
        <taxon>Pezizomycotina</taxon>
        <taxon>Eurotiomycetes</taxon>
        <taxon>Chaetothyriomycetidae</taxon>
        <taxon>Chaetothyriales</taxon>
        <taxon>Herpotrichiellaceae</taxon>
        <taxon>Cladophialophora</taxon>
    </lineage>
</organism>
<dbReference type="GO" id="GO:0005576">
    <property type="term" value="C:extracellular region"/>
    <property type="evidence" value="ECO:0007669"/>
    <property type="project" value="TreeGrafter"/>
</dbReference>
<evidence type="ECO:0000256" key="6">
    <source>
        <dbReference type="ARBA" id="ARBA00023295"/>
    </source>
</evidence>
<dbReference type="Pfam" id="PF00704">
    <property type="entry name" value="Glyco_hydro_18"/>
    <property type="match status" value="1"/>
</dbReference>
<name>A0AA38X2S6_9EURO</name>
<keyword evidence="5" id="KW-0119">Carbohydrate metabolism</keyword>
<evidence type="ECO:0000256" key="2">
    <source>
        <dbReference type="ARBA" id="ARBA00012729"/>
    </source>
</evidence>
<feature type="compositionally biased region" description="Polar residues" evidence="10">
    <location>
        <begin position="167"/>
        <end position="178"/>
    </location>
</feature>
<evidence type="ECO:0000256" key="3">
    <source>
        <dbReference type="ARBA" id="ARBA00022801"/>
    </source>
</evidence>
<gene>
    <name evidence="13" type="ORF">H2200_009573</name>
</gene>
<dbReference type="GO" id="GO:0006032">
    <property type="term" value="P:chitin catabolic process"/>
    <property type="evidence" value="ECO:0007669"/>
    <property type="project" value="UniProtKB-KW"/>
</dbReference>
<dbReference type="InterPro" id="IPR050542">
    <property type="entry name" value="Glycosyl_Hydrlase18_Chitinase"/>
</dbReference>
<evidence type="ECO:0000256" key="10">
    <source>
        <dbReference type="SAM" id="MobiDB-lite"/>
    </source>
</evidence>
<keyword evidence="3 8" id="KW-0378">Hydrolase</keyword>
<evidence type="ECO:0000313" key="13">
    <source>
        <dbReference type="EMBL" id="KAJ9605724.1"/>
    </source>
</evidence>
<evidence type="ECO:0000256" key="7">
    <source>
        <dbReference type="ARBA" id="ARBA00023326"/>
    </source>
</evidence>
<sequence length="522" mass="55904">MTRSLLTFFSFALVLGYVFASAPAQDWENVVASLRNTLDVLQLSHEQYLAQPAPQHSKRDTTFRTGRAGYWRPLANRRRLDPSEGFSEQVNELVSSIEAYVQQLQELVASQFPPGGSSSGVIASSTPALSSIHPSILPITNLNTPPALPTSDTAATTSRSFVPDSPLYTSTAPSPSGTYTFNPRATDLNVVYYSQTDLTPVISLTQVCNDPSIDIVILAFVTHLVSNGGYPSMNMASNCWAPDAAQQAAGATALLDCVHDLSGKIAQCQQQGKKVMISLGGAYGDLTMSSDAQAAQVADTLWELFLSGTNATLAPLRPYGNVVLDGIDIDNELPSAATHLTALVRSLRQLMSTADKAYYLSAAPQCPRPDASISAPNTLPYIDFWSVQFYNNPSCNLGQTGQPTVPNEGFFTSLQNWSNDLQAQGNIPSGSRIKRTGSGTSFQTINNGITSPRLLIGTPAFAKAGSGYVDVATYKSILQRVKSMALPNLAGAMYWDGAYQEVSGQMVDGVNTTFAQVVKQVL</sequence>
<feature type="signal peptide" evidence="11">
    <location>
        <begin position="1"/>
        <end position="20"/>
    </location>
</feature>
<proteinExistence type="inferred from homology"/>
<dbReference type="PROSITE" id="PS01095">
    <property type="entry name" value="GH18_1"/>
    <property type="match status" value="1"/>
</dbReference>
<feature type="region of interest" description="Disordered" evidence="10">
    <location>
        <begin position="143"/>
        <end position="178"/>
    </location>
</feature>
<protein>
    <recommendedName>
        <fullName evidence="2">chitinase</fullName>
        <ecNumber evidence="2">3.2.1.14</ecNumber>
    </recommendedName>
</protein>
<dbReference type="Gene3D" id="3.20.20.80">
    <property type="entry name" value="Glycosidases"/>
    <property type="match status" value="1"/>
</dbReference>
<evidence type="ECO:0000256" key="8">
    <source>
        <dbReference type="RuleBase" id="RU000489"/>
    </source>
</evidence>
<feature type="domain" description="GH18" evidence="12">
    <location>
        <begin position="187"/>
        <end position="522"/>
    </location>
</feature>